<dbReference type="Pfam" id="PF24032">
    <property type="entry name" value="YQBQ"/>
    <property type="match status" value="1"/>
</dbReference>
<comment type="catalytic activity">
    <reaction evidence="8">
        <text>Hydrolysis of (1-&gt;4)-beta-linkages between N-acetylmuramic acid and N-acetyl-D-glucosamine residues in a peptidoglycan and between N-acetyl-D-glucosamine residues in chitodextrins.</text>
        <dbReference type="EC" id="3.2.1.17"/>
    </reaction>
</comment>
<dbReference type="EC" id="3.2.1.17" evidence="8"/>
<accession>A0AAE5LRJ3</accession>
<dbReference type="InterPro" id="IPR056937">
    <property type="entry name" value="YqbQ/XkdQ"/>
</dbReference>
<name>A0AAE5LRJ3_CLOBE</name>
<protein>
    <recommendedName>
        <fullName evidence="8">Lysozyme</fullName>
        <ecNumber evidence="8">3.2.1.17</ecNumber>
    </recommendedName>
</protein>
<feature type="domain" description="NlpC/P60" evidence="9">
    <location>
        <begin position="380"/>
        <end position="523"/>
    </location>
</feature>
<evidence type="ECO:0000256" key="4">
    <source>
        <dbReference type="ARBA" id="ARBA00022670"/>
    </source>
</evidence>
<dbReference type="Pfam" id="PF00959">
    <property type="entry name" value="Phage_lysozyme"/>
    <property type="match status" value="1"/>
</dbReference>
<dbReference type="Gene3D" id="3.90.1720.10">
    <property type="entry name" value="endopeptidase domain like (from Nostoc punctiforme)"/>
    <property type="match status" value="1"/>
</dbReference>
<dbReference type="CDD" id="cd00737">
    <property type="entry name" value="lyz_endolysin_autolysin"/>
    <property type="match status" value="1"/>
</dbReference>
<evidence type="ECO:0000259" key="9">
    <source>
        <dbReference type="PROSITE" id="PS51935"/>
    </source>
</evidence>
<evidence type="ECO:0000313" key="11">
    <source>
        <dbReference type="Proteomes" id="UP000822184"/>
    </source>
</evidence>
<gene>
    <name evidence="10" type="ORF">BCD95_004085</name>
</gene>
<dbReference type="GO" id="GO:0003796">
    <property type="term" value="F:lysozyme activity"/>
    <property type="evidence" value="ECO:0007669"/>
    <property type="project" value="UniProtKB-EC"/>
</dbReference>
<keyword evidence="7" id="KW-1035">Host cytoplasm</keyword>
<evidence type="ECO:0000256" key="3">
    <source>
        <dbReference type="ARBA" id="ARBA00022638"/>
    </source>
</evidence>
<reference evidence="10" key="1">
    <citation type="submission" date="2020-06" db="EMBL/GenBank/DDBJ databases">
        <title>Genomic insights into acetone-butanol-ethanol (ABE) fermentation by sequencing solventogenic clostridia strains.</title>
        <authorList>
            <person name="Brown S."/>
        </authorList>
    </citation>
    <scope>NUCLEOTIDE SEQUENCE</scope>
    <source>
        <strain evidence="10">DJ123</strain>
    </source>
</reference>
<dbReference type="GO" id="GO:0031640">
    <property type="term" value="P:killing of cells of another organism"/>
    <property type="evidence" value="ECO:0007669"/>
    <property type="project" value="UniProtKB-KW"/>
</dbReference>
<dbReference type="PROSITE" id="PS51935">
    <property type="entry name" value="NLPC_P60"/>
    <property type="match status" value="1"/>
</dbReference>
<keyword evidence="3 8" id="KW-0081">Bacteriolytic enzyme</keyword>
<evidence type="ECO:0000313" key="10">
    <source>
        <dbReference type="EMBL" id="NSB15826.1"/>
    </source>
</evidence>
<dbReference type="SUPFAM" id="SSF54001">
    <property type="entry name" value="Cysteine proteinases"/>
    <property type="match status" value="1"/>
</dbReference>
<evidence type="ECO:0000256" key="8">
    <source>
        <dbReference type="RuleBase" id="RU003788"/>
    </source>
</evidence>
<comment type="caution">
    <text evidence="10">The sequence shown here is derived from an EMBL/GenBank/DDBJ whole genome shotgun (WGS) entry which is preliminary data.</text>
</comment>
<comment type="similarity">
    <text evidence="1">Belongs to the peptidase C40 family.</text>
</comment>
<dbReference type="GO" id="GO:0016998">
    <property type="term" value="P:cell wall macromolecule catabolic process"/>
    <property type="evidence" value="ECO:0007669"/>
    <property type="project" value="InterPro"/>
</dbReference>
<dbReference type="Proteomes" id="UP000822184">
    <property type="component" value="Unassembled WGS sequence"/>
</dbReference>
<evidence type="ECO:0000256" key="2">
    <source>
        <dbReference type="ARBA" id="ARBA00022529"/>
    </source>
</evidence>
<proteinExistence type="inferred from homology"/>
<dbReference type="InterPro" id="IPR051018">
    <property type="entry name" value="Bacteriophage_GH24"/>
</dbReference>
<keyword evidence="5 8" id="KW-0378">Hydrolase</keyword>
<dbReference type="GO" id="GO:0042742">
    <property type="term" value="P:defense response to bacterium"/>
    <property type="evidence" value="ECO:0007669"/>
    <property type="project" value="UniProtKB-KW"/>
</dbReference>
<dbReference type="GO" id="GO:0006508">
    <property type="term" value="P:proteolysis"/>
    <property type="evidence" value="ECO:0007669"/>
    <property type="project" value="UniProtKB-KW"/>
</dbReference>
<dbReference type="GO" id="GO:0009253">
    <property type="term" value="P:peptidoglycan catabolic process"/>
    <property type="evidence" value="ECO:0007669"/>
    <property type="project" value="InterPro"/>
</dbReference>
<dbReference type="EMBL" id="JABTDW010000001">
    <property type="protein sequence ID" value="NSB15826.1"/>
    <property type="molecule type" value="Genomic_DNA"/>
</dbReference>
<dbReference type="SUPFAM" id="SSF69279">
    <property type="entry name" value="Phage tail proteins"/>
    <property type="match status" value="1"/>
</dbReference>
<evidence type="ECO:0000256" key="5">
    <source>
        <dbReference type="ARBA" id="ARBA00022801"/>
    </source>
</evidence>
<organism evidence="10 11">
    <name type="scientific">Clostridium beijerinckii</name>
    <name type="common">Clostridium MP</name>
    <dbReference type="NCBI Taxonomy" id="1520"/>
    <lineage>
        <taxon>Bacteria</taxon>
        <taxon>Bacillati</taxon>
        <taxon>Bacillota</taxon>
        <taxon>Clostridia</taxon>
        <taxon>Eubacteriales</taxon>
        <taxon>Clostridiaceae</taxon>
        <taxon>Clostridium</taxon>
    </lineage>
</organism>
<keyword evidence="4" id="KW-0645">Protease</keyword>
<sequence length="679" mass="75381">MNDLKLQVRKWNDTANYHYIQDYCTSIKLSNSFSQIAAELSFEVPYATLSASLLALNIEMGDLVTLFYKETQIFNGKVIDTNLKGKAQTLSVNCYDYTWWVCKSNITRNFSKISVRDALIDIYKSLGASYQIDSELGDNGNIIIDSHLVKNKPASKVLYAIYSEVTKAKSGVYYYMHTEGDGSTLTITEADKYYSGLTIQAPTSKNSADGNLIDYEISESMQNMITTIEFHKSNGEVYREVGKDGTISLSDDDMGRFGTIQENIEVDDDDTKAVKAQAEGNQKLNAQGKPSEDLEVICIGDIEYQVAHGVMVKIPGTNYYDKFMYIVSSEWSWTKNSKFDKEFKFISKLTLSPSKNQNLTDWTDIEEKQDSNSNKIGASSDLVNRIIAELKRHLGLAYKWGGHSPADGGMDCSGYIAYVYNQFASELEIKSGDGNLYPQTEIMMTEGKDVTSDFPDNLRTCDIVFPHKGHVQAYIGNGKVIHSPQTGDVVKISDLNRNKIAKVIRVVPDSAWKTESSSDGVDSDLASSNLIEFIKGWEQFVSPAEDDGYGNLTIGYGTTQKANPGAVAQGTCTEEEATKWLTEEVNKCAKAIKNALDKDNVSLPQNQFDCLLDIGYNNGTGDLIEGNTWKSIINGEDKNTIANHILSWNHANGSVSDGLTKRCAARVRMFFDGVYDSTH</sequence>
<keyword evidence="6" id="KW-0788">Thiol protease</keyword>
<evidence type="ECO:0000256" key="1">
    <source>
        <dbReference type="ARBA" id="ARBA00007074"/>
    </source>
</evidence>
<evidence type="ECO:0000256" key="6">
    <source>
        <dbReference type="ARBA" id="ARBA00022807"/>
    </source>
</evidence>
<dbReference type="InterPro" id="IPR000064">
    <property type="entry name" value="NLP_P60_dom"/>
</dbReference>
<dbReference type="InterPro" id="IPR033907">
    <property type="entry name" value="Endolysin_autolysin"/>
</dbReference>
<dbReference type="Pfam" id="PF00877">
    <property type="entry name" value="NLPC_P60"/>
    <property type="match status" value="1"/>
</dbReference>
<dbReference type="Gene3D" id="1.10.530.40">
    <property type="match status" value="1"/>
</dbReference>
<dbReference type="RefSeq" id="WP_077855539.1">
    <property type="nucleotide sequence ID" value="NZ_JABTDW010000001.1"/>
</dbReference>
<dbReference type="PANTHER" id="PTHR38107">
    <property type="match status" value="1"/>
</dbReference>
<keyword evidence="8" id="KW-0326">Glycosidase</keyword>
<comment type="similarity">
    <text evidence="8">Belongs to the glycosyl hydrolase 24 family.</text>
</comment>
<dbReference type="InterPro" id="IPR023346">
    <property type="entry name" value="Lysozyme-like_dom_sf"/>
</dbReference>
<dbReference type="InterPro" id="IPR023347">
    <property type="entry name" value="Lysozyme_dom_sf"/>
</dbReference>
<dbReference type="InterPro" id="IPR038765">
    <property type="entry name" value="Papain-like_cys_pep_sf"/>
</dbReference>
<evidence type="ECO:0000256" key="7">
    <source>
        <dbReference type="ARBA" id="ARBA00023200"/>
    </source>
</evidence>
<dbReference type="InterPro" id="IPR002196">
    <property type="entry name" value="Glyco_hydro_24"/>
</dbReference>
<dbReference type="SUPFAM" id="SSF53955">
    <property type="entry name" value="Lysozyme-like"/>
    <property type="match status" value="1"/>
</dbReference>
<dbReference type="PANTHER" id="PTHR38107:SF3">
    <property type="entry name" value="LYSOZYME RRRD-RELATED"/>
    <property type="match status" value="1"/>
</dbReference>
<dbReference type="AlphaFoldDB" id="A0AAE5LRJ3"/>
<dbReference type="GO" id="GO:0008234">
    <property type="term" value="F:cysteine-type peptidase activity"/>
    <property type="evidence" value="ECO:0007669"/>
    <property type="project" value="UniProtKB-KW"/>
</dbReference>
<keyword evidence="2 8" id="KW-0929">Antimicrobial</keyword>